<evidence type="ECO:0008006" key="7">
    <source>
        <dbReference type="Google" id="ProtNLM"/>
    </source>
</evidence>
<gene>
    <name evidence="5" type="ORF">NX02_23405</name>
</gene>
<evidence type="ECO:0000259" key="3">
    <source>
        <dbReference type="PROSITE" id="PS50887"/>
    </source>
</evidence>
<dbReference type="Proteomes" id="UP000018851">
    <property type="component" value="Chromosome"/>
</dbReference>
<dbReference type="PATRIC" id="fig|1123269.5.peg.4581"/>
<feature type="transmembrane region" description="Helical" evidence="1">
    <location>
        <begin position="47"/>
        <end position="71"/>
    </location>
</feature>
<feature type="transmembrane region" description="Helical" evidence="1">
    <location>
        <begin position="15"/>
        <end position="35"/>
    </location>
</feature>
<reference evidence="5 6" key="1">
    <citation type="submission" date="2013-07" db="EMBL/GenBank/DDBJ databases">
        <title>Completed genome of Sphingomonas sanxanigenens NX02.</title>
        <authorList>
            <person name="Ma T."/>
            <person name="Huang H."/>
            <person name="Wu M."/>
            <person name="Li X."/>
            <person name="Li G."/>
        </authorList>
    </citation>
    <scope>NUCLEOTIDE SEQUENCE [LARGE SCALE GENOMIC DNA]</scope>
    <source>
        <strain evidence="5 6">NX02</strain>
    </source>
</reference>
<dbReference type="InterPro" id="IPR001633">
    <property type="entry name" value="EAL_dom"/>
</dbReference>
<dbReference type="Gene3D" id="3.30.70.270">
    <property type="match status" value="1"/>
</dbReference>
<evidence type="ECO:0000256" key="1">
    <source>
        <dbReference type="PROSITE-ProRule" id="PRU00244"/>
    </source>
</evidence>
<dbReference type="Pfam" id="PF00990">
    <property type="entry name" value="GGDEF"/>
    <property type="match status" value="1"/>
</dbReference>
<dbReference type="SMART" id="SM00052">
    <property type="entry name" value="EAL"/>
    <property type="match status" value="1"/>
</dbReference>
<sequence>MIDVALCIATEHDPWLVVLAVFVCGAGAFSIVQLFERAIGTLGLQRLGWAFLSAVAGGATIWCTHFIAMLAYQAKAPVTLDPVLTIGSLIVAVVGSCIGFMVASGRQGGAWPVIGGTIFGLAISAMHFIGMAAYRVDGIVTWNAAYVVAAIGCAAIFGGGAFFALQSDRFGRLRMAAGVVLIVLAIALLHFVAMTAMHIAPVAMSSAPLDGEQVRALAIATALLGLVVIAAGVFAALIDQQTRNDAMAELRQMAMSDGLTGLPNRIAFHAGLVRQIDVAAANGQRVGLCAIDLDRFKEINDLHGHKAGDDVLMVVAERLRRAIRAEDVVARLGGDEFVALIRCDDRSQIVAFADRIDAALRTPIRFGEFDARLGASIGVAVYPDDALQEDVLSNNADLAMYRAKCEGIGAPCYYDGALDEAIRERRELANDLRKAIDENQLEVYYQVQASVADRAVTGYEALLRWTHPQRGMVLPSVFIPVAEENGLILSLGEWVLQRACADAVEWEHPSKVAVNVSALQLAHAELPQVFQRILADTGLPAERLEIELTESAIMANRERALQVLGQIKALGVGVALDDFGTGYSSLETLRAFPFDKIKLDRFFTSELAVSPQATAIVRAVLALGRSLAIPVLAEGIETREQLDVLVREGCDEVQGFLFGRPRPMPLGGIELDDGAPMSDAA</sequence>
<evidence type="ECO:0000259" key="2">
    <source>
        <dbReference type="PROSITE" id="PS50883"/>
    </source>
</evidence>
<dbReference type="InterPro" id="IPR005330">
    <property type="entry name" value="MHYT_dom"/>
</dbReference>
<dbReference type="PROSITE" id="PS50924">
    <property type="entry name" value="MHYT"/>
    <property type="match status" value="1"/>
</dbReference>
<feature type="transmembrane region" description="Helical" evidence="1">
    <location>
        <begin position="177"/>
        <end position="204"/>
    </location>
</feature>
<organism evidence="5 6">
    <name type="scientific">Sphingomonas sanxanigenens DSM 19645 = NX02</name>
    <dbReference type="NCBI Taxonomy" id="1123269"/>
    <lineage>
        <taxon>Bacteria</taxon>
        <taxon>Pseudomonadati</taxon>
        <taxon>Pseudomonadota</taxon>
        <taxon>Alphaproteobacteria</taxon>
        <taxon>Sphingomonadales</taxon>
        <taxon>Sphingomonadaceae</taxon>
        <taxon>Sphingomonas</taxon>
    </lineage>
</organism>
<dbReference type="eggNOG" id="COG5001">
    <property type="taxonomic scope" value="Bacteria"/>
</dbReference>
<dbReference type="EMBL" id="CP006644">
    <property type="protein sequence ID" value="AHE56296.1"/>
    <property type="molecule type" value="Genomic_DNA"/>
</dbReference>
<dbReference type="InterPro" id="IPR000160">
    <property type="entry name" value="GGDEF_dom"/>
</dbReference>
<dbReference type="GO" id="GO:0016020">
    <property type="term" value="C:membrane"/>
    <property type="evidence" value="ECO:0007669"/>
    <property type="project" value="UniProtKB-UniRule"/>
</dbReference>
<dbReference type="Gene3D" id="3.20.20.450">
    <property type="entry name" value="EAL domain"/>
    <property type="match status" value="1"/>
</dbReference>
<proteinExistence type="predicted"/>
<evidence type="ECO:0000259" key="4">
    <source>
        <dbReference type="PROSITE" id="PS50924"/>
    </source>
</evidence>
<dbReference type="KEGG" id="ssan:NX02_23405"/>
<dbReference type="Pfam" id="PF00563">
    <property type="entry name" value="EAL"/>
    <property type="match status" value="1"/>
</dbReference>
<dbReference type="CDD" id="cd01948">
    <property type="entry name" value="EAL"/>
    <property type="match status" value="1"/>
</dbReference>
<protein>
    <recommendedName>
        <fullName evidence="7">Diguanylate cyclase</fullName>
    </recommendedName>
</protein>
<dbReference type="STRING" id="1123269.NX02_23405"/>
<dbReference type="Pfam" id="PF03707">
    <property type="entry name" value="MHYT"/>
    <property type="match status" value="2"/>
</dbReference>
<dbReference type="AlphaFoldDB" id="W0AGP3"/>
<keyword evidence="1" id="KW-0812">Transmembrane</keyword>
<dbReference type="SMART" id="SM00267">
    <property type="entry name" value="GGDEF"/>
    <property type="match status" value="1"/>
</dbReference>
<feature type="domain" description="EAL" evidence="2">
    <location>
        <begin position="425"/>
        <end position="675"/>
    </location>
</feature>
<dbReference type="RefSeq" id="WP_025294418.1">
    <property type="nucleotide sequence ID" value="NZ_CP006644.1"/>
</dbReference>
<keyword evidence="6" id="KW-1185">Reference proteome</keyword>
<dbReference type="HOGENOM" id="CLU_000445_70_49_5"/>
<accession>W0AGP3</accession>
<feature type="transmembrane region" description="Helical" evidence="1">
    <location>
        <begin position="83"/>
        <end position="103"/>
    </location>
</feature>
<dbReference type="InterPro" id="IPR052155">
    <property type="entry name" value="Biofilm_reg_signaling"/>
</dbReference>
<feature type="transmembrane region" description="Helical" evidence="1">
    <location>
        <begin position="216"/>
        <end position="238"/>
    </location>
</feature>
<dbReference type="CDD" id="cd01949">
    <property type="entry name" value="GGDEF"/>
    <property type="match status" value="1"/>
</dbReference>
<evidence type="ECO:0000313" key="5">
    <source>
        <dbReference type="EMBL" id="AHE56296.1"/>
    </source>
</evidence>
<dbReference type="InterPro" id="IPR035919">
    <property type="entry name" value="EAL_sf"/>
</dbReference>
<feature type="domain" description="GGDEF" evidence="3">
    <location>
        <begin position="284"/>
        <end position="416"/>
    </location>
</feature>
<dbReference type="NCBIfam" id="TIGR00254">
    <property type="entry name" value="GGDEF"/>
    <property type="match status" value="1"/>
</dbReference>
<evidence type="ECO:0000313" key="6">
    <source>
        <dbReference type="Proteomes" id="UP000018851"/>
    </source>
</evidence>
<feature type="transmembrane region" description="Helical" evidence="1">
    <location>
        <begin position="110"/>
        <end position="132"/>
    </location>
</feature>
<dbReference type="PROSITE" id="PS50887">
    <property type="entry name" value="GGDEF"/>
    <property type="match status" value="1"/>
</dbReference>
<dbReference type="PANTHER" id="PTHR44757">
    <property type="entry name" value="DIGUANYLATE CYCLASE DGCP"/>
    <property type="match status" value="1"/>
</dbReference>
<dbReference type="InterPro" id="IPR043128">
    <property type="entry name" value="Rev_trsase/Diguanyl_cyclase"/>
</dbReference>
<feature type="transmembrane region" description="Helical" evidence="1">
    <location>
        <begin position="144"/>
        <end position="165"/>
    </location>
</feature>
<feature type="domain" description="MHYT" evidence="4">
    <location>
        <begin position="12"/>
        <end position="200"/>
    </location>
</feature>
<dbReference type="PROSITE" id="PS50883">
    <property type="entry name" value="EAL"/>
    <property type="match status" value="1"/>
</dbReference>
<name>W0AGP3_9SPHN</name>
<dbReference type="SUPFAM" id="SSF141868">
    <property type="entry name" value="EAL domain-like"/>
    <property type="match status" value="1"/>
</dbReference>
<keyword evidence="1" id="KW-0472">Membrane</keyword>
<dbReference type="PANTHER" id="PTHR44757:SF2">
    <property type="entry name" value="BIOFILM ARCHITECTURE MAINTENANCE PROTEIN MBAA"/>
    <property type="match status" value="1"/>
</dbReference>
<dbReference type="SUPFAM" id="SSF55073">
    <property type="entry name" value="Nucleotide cyclase"/>
    <property type="match status" value="1"/>
</dbReference>
<dbReference type="InterPro" id="IPR029787">
    <property type="entry name" value="Nucleotide_cyclase"/>
</dbReference>
<keyword evidence="1" id="KW-1133">Transmembrane helix</keyword>